<dbReference type="GeneID" id="6081634"/>
<sequence length="126" mass="14242">MLQMEADIYKTLLDLQGRCIPRIFGFFGSEHLKALIMEYLGPTVENVLDLSLDQRHQLLEELCLIHARGIVLGDLRAANIVLKNGSPHFIDFSHAHEHQCTGFTKCSELIMACQFFSLNAELENPS</sequence>
<dbReference type="InParanoid" id="B0DPZ9"/>
<keyword evidence="2" id="KW-1185">Reference proteome</keyword>
<protein>
    <submittedName>
        <fullName evidence="1">Predicted protein</fullName>
    </submittedName>
</protein>
<organism evidence="2">
    <name type="scientific">Laccaria bicolor (strain S238N-H82 / ATCC MYA-4686)</name>
    <name type="common">Bicoloured deceiver</name>
    <name type="synonym">Laccaria laccata var. bicolor</name>
    <dbReference type="NCBI Taxonomy" id="486041"/>
    <lineage>
        <taxon>Eukaryota</taxon>
        <taxon>Fungi</taxon>
        <taxon>Dikarya</taxon>
        <taxon>Basidiomycota</taxon>
        <taxon>Agaricomycotina</taxon>
        <taxon>Agaricomycetes</taxon>
        <taxon>Agaricomycetidae</taxon>
        <taxon>Agaricales</taxon>
        <taxon>Agaricineae</taxon>
        <taxon>Hydnangiaceae</taxon>
        <taxon>Laccaria</taxon>
    </lineage>
</organism>
<name>B0DPZ9_LACBS</name>
<reference evidence="1 2" key="1">
    <citation type="journal article" date="2008" name="Nature">
        <title>The genome of Laccaria bicolor provides insights into mycorrhizal symbiosis.</title>
        <authorList>
            <person name="Martin F."/>
            <person name="Aerts A."/>
            <person name="Ahren D."/>
            <person name="Brun A."/>
            <person name="Danchin E.G.J."/>
            <person name="Duchaussoy F."/>
            <person name="Gibon J."/>
            <person name="Kohler A."/>
            <person name="Lindquist E."/>
            <person name="Pereda V."/>
            <person name="Salamov A."/>
            <person name="Shapiro H.J."/>
            <person name="Wuyts J."/>
            <person name="Blaudez D."/>
            <person name="Buee M."/>
            <person name="Brokstein P."/>
            <person name="Canbaeck B."/>
            <person name="Cohen D."/>
            <person name="Courty P.E."/>
            <person name="Coutinho P.M."/>
            <person name="Delaruelle C."/>
            <person name="Detter J.C."/>
            <person name="Deveau A."/>
            <person name="DiFazio S."/>
            <person name="Duplessis S."/>
            <person name="Fraissinet-Tachet L."/>
            <person name="Lucic E."/>
            <person name="Frey-Klett P."/>
            <person name="Fourrey C."/>
            <person name="Feussner I."/>
            <person name="Gay G."/>
            <person name="Grimwood J."/>
            <person name="Hoegger P.J."/>
            <person name="Jain P."/>
            <person name="Kilaru S."/>
            <person name="Labbe J."/>
            <person name="Lin Y.C."/>
            <person name="Legue V."/>
            <person name="Le Tacon F."/>
            <person name="Marmeisse R."/>
            <person name="Melayah D."/>
            <person name="Montanini B."/>
            <person name="Muratet M."/>
            <person name="Nehls U."/>
            <person name="Niculita-Hirzel H."/>
            <person name="Oudot-Le Secq M.P."/>
            <person name="Peter M."/>
            <person name="Quesneville H."/>
            <person name="Rajashekar B."/>
            <person name="Reich M."/>
            <person name="Rouhier N."/>
            <person name="Schmutz J."/>
            <person name="Yin T."/>
            <person name="Chalot M."/>
            <person name="Henrissat B."/>
            <person name="Kuees U."/>
            <person name="Lucas S."/>
            <person name="Van de Peer Y."/>
            <person name="Podila G.K."/>
            <person name="Polle A."/>
            <person name="Pukkila P.J."/>
            <person name="Richardson P.M."/>
            <person name="Rouze P."/>
            <person name="Sanders I.R."/>
            <person name="Stajich J.E."/>
            <person name="Tunlid A."/>
            <person name="Tuskan G."/>
            <person name="Grigoriev I.V."/>
        </authorList>
    </citation>
    <scope>NUCLEOTIDE SEQUENCE [LARGE SCALE GENOMIC DNA]</scope>
    <source>
        <strain evidence="2">S238N-H82 / ATCC MYA-4686</strain>
    </source>
</reference>
<dbReference type="AlphaFoldDB" id="B0DPZ9"/>
<proteinExistence type="predicted"/>
<dbReference type="EMBL" id="DS547125">
    <property type="protein sequence ID" value="EDR03299.1"/>
    <property type="molecule type" value="Genomic_DNA"/>
</dbReference>
<dbReference type="OrthoDB" id="2523927at2759"/>
<evidence type="ECO:0000313" key="1">
    <source>
        <dbReference type="EMBL" id="EDR03299.1"/>
    </source>
</evidence>
<dbReference type="Proteomes" id="UP000001194">
    <property type="component" value="Unassembled WGS sequence"/>
</dbReference>
<evidence type="ECO:0000313" key="2">
    <source>
        <dbReference type="Proteomes" id="UP000001194"/>
    </source>
</evidence>
<dbReference type="InterPro" id="IPR011009">
    <property type="entry name" value="Kinase-like_dom_sf"/>
</dbReference>
<dbReference type="SUPFAM" id="SSF56112">
    <property type="entry name" value="Protein kinase-like (PK-like)"/>
    <property type="match status" value="1"/>
</dbReference>
<dbReference type="Gene3D" id="1.10.510.10">
    <property type="entry name" value="Transferase(Phosphotransferase) domain 1"/>
    <property type="match status" value="1"/>
</dbReference>
<gene>
    <name evidence="1" type="ORF">LACBIDRAFT_295269</name>
</gene>
<dbReference type="RefSeq" id="XP_001886095.1">
    <property type="nucleotide sequence ID" value="XM_001886060.1"/>
</dbReference>
<dbReference type="KEGG" id="lbc:LACBIDRAFT_295269"/>
<accession>B0DPZ9</accession>
<dbReference type="HOGENOM" id="CLU_1981960_0_0_1"/>